<dbReference type="SUPFAM" id="SSF52540">
    <property type="entry name" value="P-loop containing nucleoside triphosphate hydrolases"/>
    <property type="match status" value="1"/>
</dbReference>
<keyword evidence="4 9" id="KW-0812">Transmembrane</keyword>
<evidence type="ECO:0000256" key="9">
    <source>
        <dbReference type="SAM" id="Phobius"/>
    </source>
</evidence>
<evidence type="ECO:0000256" key="3">
    <source>
        <dbReference type="ARBA" id="ARBA00022475"/>
    </source>
</evidence>
<dbReference type="CDD" id="cd18548">
    <property type="entry name" value="ABC_6TM_Tm287_like"/>
    <property type="match status" value="1"/>
</dbReference>
<evidence type="ECO:0000313" key="12">
    <source>
        <dbReference type="EMBL" id="HIV24383.1"/>
    </source>
</evidence>
<evidence type="ECO:0000256" key="7">
    <source>
        <dbReference type="ARBA" id="ARBA00022989"/>
    </source>
</evidence>
<evidence type="ECO:0000256" key="1">
    <source>
        <dbReference type="ARBA" id="ARBA00004651"/>
    </source>
</evidence>
<evidence type="ECO:0000256" key="2">
    <source>
        <dbReference type="ARBA" id="ARBA00022448"/>
    </source>
</evidence>
<feature type="transmembrane region" description="Helical" evidence="9">
    <location>
        <begin position="134"/>
        <end position="152"/>
    </location>
</feature>
<feature type="domain" description="ABC transmembrane type-1" evidence="11">
    <location>
        <begin position="17"/>
        <end position="294"/>
    </location>
</feature>
<dbReference type="InterPro" id="IPR027417">
    <property type="entry name" value="P-loop_NTPase"/>
</dbReference>
<gene>
    <name evidence="12" type="ORF">IAB71_01125</name>
</gene>
<dbReference type="InterPro" id="IPR003439">
    <property type="entry name" value="ABC_transporter-like_ATP-bd"/>
</dbReference>
<sequence length="575" mass="64242">MNRLLFKSIREYKKQTILAPLFVILEVLMEVIIPFQMSYIIDIGIQGQDLGYVIRMGILMAIVAMLALFFGAMAGKFAAQAGAGYAKNLRHDIFYKVQNFSFKNIDHFSTSGLVTRLTTDITNVQMAYMMTIRMLARAPIMIILSWIMTMTINVKVALIFLVAVPILGFALIFIAKTAHKYFDQVFDEYDVLNNTVQENVNAARVVKAYVREDHEIEKFHGISGIVFRLFTKAEKIVAFNNPVMMLVMYSVIILIVLMGGRDIVFGTMEAGELTSVLVYALQILSSLMIVSFVFVLNMIAGASTDRIVEVMKEVPDLQNKEDGIKEVPNGDIDFENVDFSYDGKRIKPALKNVNLHIKSGQMIGIFGGTGSSKSSLVQLIPRLYDVTSGAVKVGGIDVRDYDMEALRDQVSVVLQKNVLFTGSIYDNVRWGDENASDEEVERVCRLAQADGFVKEFPDGYNTMIVQGGNNVSGGQRQRLCIARALLKKPKILILDDSTSAVDTKTDALIRKAFREEIPDTTKIIISQRVSSIEDADQIIVIDNGEINGVGTSEELLKTNQIYREVYESQVKGREE</sequence>
<comment type="subcellular location">
    <subcellularLocation>
        <location evidence="1">Cell membrane</location>
        <topology evidence="1">Multi-pass membrane protein</topology>
    </subcellularLocation>
</comment>
<dbReference type="SMART" id="SM00382">
    <property type="entry name" value="AAA"/>
    <property type="match status" value="1"/>
</dbReference>
<name>A0A9D1P2G0_9FIRM</name>
<feature type="transmembrane region" description="Helical" evidence="9">
    <location>
        <begin position="237"/>
        <end position="259"/>
    </location>
</feature>
<dbReference type="PROSITE" id="PS50929">
    <property type="entry name" value="ABC_TM1F"/>
    <property type="match status" value="1"/>
</dbReference>
<dbReference type="PANTHER" id="PTHR43394:SF1">
    <property type="entry name" value="ATP-BINDING CASSETTE SUB-FAMILY B MEMBER 10, MITOCHONDRIAL"/>
    <property type="match status" value="1"/>
</dbReference>
<accession>A0A9D1P2G0</accession>
<dbReference type="Gene3D" id="1.20.1560.10">
    <property type="entry name" value="ABC transporter type 1, transmembrane domain"/>
    <property type="match status" value="1"/>
</dbReference>
<protein>
    <submittedName>
        <fullName evidence="12">ABC transporter ATP-binding protein</fullName>
    </submittedName>
</protein>
<keyword evidence="3" id="KW-1003">Cell membrane</keyword>
<dbReference type="SUPFAM" id="SSF90123">
    <property type="entry name" value="ABC transporter transmembrane region"/>
    <property type="match status" value="1"/>
</dbReference>
<keyword evidence="7 9" id="KW-1133">Transmembrane helix</keyword>
<feature type="transmembrane region" description="Helical" evidence="9">
    <location>
        <begin position="158"/>
        <end position="175"/>
    </location>
</feature>
<proteinExistence type="predicted"/>
<dbReference type="GO" id="GO:0016887">
    <property type="term" value="F:ATP hydrolysis activity"/>
    <property type="evidence" value="ECO:0007669"/>
    <property type="project" value="InterPro"/>
</dbReference>
<reference evidence="12" key="1">
    <citation type="submission" date="2020-10" db="EMBL/GenBank/DDBJ databases">
        <authorList>
            <person name="Gilroy R."/>
        </authorList>
    </citation>
    <scope>NUCLEOTIDE SEQUENCE</scope>
    <source>
        <strain evidence="12">CHK188-20938</strain>
    </source>
</reference>
<dbReference type="InterPro" id="IPR017871">
    <property type="entry name" value="ABC_transporter-like_CS"/>
</dbReference>
<dbReference type="PANTHER" id="PTHR43394">
    <property type="entry name" value="ATP-DEPENDENT PERMEASE MDL1, MITOCHONDRIAL"/>
    <property type="match status" value="1"/>
</dbReference>
<keyword evidence="2" id="KW-0813">Transport</keyword>
<organism evidence="12 13">
    <name type="scientific">Candidatus Scatomonas pullistercoris</name>
    <dbReference type="NCBI Taxonomy" id="2840920"/>
    <lineage>
        <taxon>Bacteria</taxon>
        <taxon>Bacillati</taxon>
        <taxon>Bacillota</taxon>
        <taxon>Clostridia</taxon>
        <taxon>Lachnospirales</taxon>
        <taxon>Lachnospiraceae</taxon>
        <taxon>Lachnospiraceae incertae sedis</taxon>
        <taxon>Candidatus Scatomonas</taxon>
    </lineage>
</organism>
<evidence type="ECO:0000256" key="8">
    <source>
        <dbReference type="ARBA" id="ARBA00023136"/>
    </source>
</evidence>
<feature type="transmembrane region" description="Helical" evidence="9">
    <location>
        <begin position="279"/>
        <end position="302"/>
    </location>
</feature>
<dbReference type="PROSITE" id="PS50893">
    <property type="entry name" value="ABC_TRANSPORTER_2"/>
    <property type="match status" value="1"/>
</dbReference>
<dbReference type="InterPro" id="IPR036640">
    <property type="entry name" value="ABC1_TM_sf"/>
</dbReference>
<evidence type="ECO:0000256" key="6">
    <source>
        <dbReference type="ARBA" id="ARBA00022840"/>
    </source>
</evidence>
<dbReference type="AlphaFoldDB" id="A0A9D1P2G0"/>
<evidence type="ECO:0000259" key="10">
    <source>
        <dbReference type="PROSITE" id="PS50893"/>
    </source>
</evidence>
<dbReference type="InterPro" id="IPR003593">
    <property type="entry name" value="AAA+_ATPase"/>
</dbReference>
<dbReference type="PROSITE" id="PS00211">
    <property type="entry name" value="ABC_TRANSPORTER_1"/>
    <property type="match status" value="1"/>
</dbReference>
<reference evidence="12" key="2">
    <citation type="journal article" date="2021" name="PeerJ">
        <title>Extensive microbial diversity within the chicken gut microbiome revealed by metagenomics and culture.</title>
        <authorList>
            <person name="Gilroy R."/>
            <person name="Ravi A."/>
            <person name="Getino M."/>
            <person name="Pursley I."/>
            <person name="Horton D.L."/>
            <person name="Alikhan N.F."/>
            <person name="Baker D."/>
            <person name="Gharbi K."/>
            <person name="Hall N."/>
            <person name="Watson M."/>
            <person name="Adriaenssens E.M."/>
            <person name="Foster-Nyarko E."/>
            <person name="Jarju S."/>
            <person name="Secka A."/>
            <person name="Antonio M."/>
            <person name="Oren A."/>
            <person name="Chaudhuri R.R."/>
            <person name="La Ragione R."/>
            <person name="Hildebrand F."/>
            <person name="Pallen M.J."/>
        </authorList>
    </citation>
    <scope>NUCLEOTIDE SEQUENCE</scope>
    <source>
        <strain evidence="12">CHK188-20938</strain>
    </source>
</reference>
<feature type="transmembrane region" description="Helical" evidence="9">
    <location>
        <begin position="53"/>
        <end position="72"/>
    </location>
</feature>
<dbReference type="FunFam" id="3.40.50.300:FF:000221">
    <property type="entry name" value="Multidrug ABC transporter ATP-binding protein"/>
    <property type="match status" value="1"/>
</dbReference>
<keyword evidence="5" id="KW-0547">Nucleotide-binding</keyword>
<dbReference type="GO" id="GO:0005524">
    <property type="term" value="F:ATP binding"/>
    <property type="evidence" value="ECO:0007669"/>
    <property type="project" value="UniProtKB-KW"/>
</dbReference>
<feature type="transmembrane region" description="Helical" evidence="9">
    <location>
        <begin position="21"/>
        <end position="41"/>
    </location>
</feature>
<evidence type="ECO:0000256" key="4">
    <source>
        <dbReference type="ARBA" id="ARBA00022692"/>
    </source>
</evidence>
<dbReference type="Pfam" id="PF00664">
    <property type="entry name" value="ABC_membrane"/>
    <property type="match status" value="1"/>
</dbReference>
<dbReference type="InterPro" id="IPR011527">
    <property type="entry name" value="ABC1_TM_dom"/>
</dbReference>
<feature type="domain" description="ABC transporter" evidence="10">
    <location>
        <begin position="332"/>
        <end position="568"/>
    </location>
</feature>
<keyword evidence="6 12" id="KW-0067">ATP-binding</keyword>
<dbReference type="GO" id="GO:0005886">
    <property type="term" value="C:plasma membrane"/>
    <property type="evidence" value="ECO:0007669"/>
    <property type="project" value="UniProtKB-SubCell"/>
</dbReference>
<evidence type="ECO:0000259" key="11">
    <source>
        <dbReference type="PROSITE" id="PS50929"/>
    </source>
</evidence>
<dbReference type="InterPro" id="IPR039421">
    <property type="entry name" value="Type_1_exporter"/>
</dbReference>
<dbReference type="Proteomes" id="UP000824169">
    <property type="component" value="Unassembled WGS sequence"/>
</dbReference>
<dbReference type="Gene3D" id="3.40.50.300">
    <property type="entry name" value="P-loop containing nucleotide triphosphate hydrolases"/>
    <property type="match status" value="1"/>
</dbReference>
<dbReference type="GO" id="GO:0015421">
    <property type="term" value="F:ABC-type oligopeptide transporter activity"/>
    <property type="evidence" value="ECO:0007669"/>
    <property type="project" value="TreeGrafter"/>
</dbReference>
<comment type="caution">
    <text evidence="12">The sequence shown here is derived from an EMBL/GenBank/DDBJ whole genome shotgun (WGS) entry which is preliminary data.</text>
</comment>
<evidence type="ECO:0000313" key="13">
    <source>
        <dbReference type="Proteomes" id="UP000824169"/>
    </source>
</evidence>
<keyword evidence="8 9" id="KW-0472">Membrane</keyword>
<dbReference type="Pfam" id="PF00005">
    <property type="entry name" value="ABC_tran"/>
    <property type="match status" value="1"/>
</dbReference>
<dbReference type="EMBL" id="DVOO01000003">
    <property type="protein sequence ID" value="HIV24383.1"/>
    <property type="molecule type" value="Genomic_DNA"/>
</dbReference>
<evidence type="ECO:0000256" key="5">
    <source>
        <dbReference type="ARBA" id="ARBA00022741"/>
    </source>
</evidence>